<evidence type="ECO:0000256" key="1">
    <source>
        <dbReference type="SAM" id="MobiDB-lite"/>
    </source>
</evidence>
<dbReference type="OrthoDB" id="10609199at2759"/>
<comment type="caution">
    <text evidence="3">The sequence shown here is derived from an EMBL/GenBank/DDBJ whole genome shotgun (WGS) entry which is preliminary data.</text>
</comment>
<feature type="transmembrane region" description="Helical" evidence="2">
    <location>
        <begin position="15"/>
        <end position="34"/>
    </location>
</feature>
<sequence length="366" mass="40696">MAFLCIHSHQTQSRLRTIIMVSALASVVLSAYSIQRCTFVLSGAIDDPDAHIYAWGLFTTPVYDIDGNVQGCIPYPSSMELGASIKTAQAFGIVLVIFIASIFLGLALVEFFLERGTSTIYHFIRVLLPSSFLCQLLTFAVFASKFCSEVVDELDEDKGTVPATCTPGGAGVVAIFNLVSIILMTTLMSMVTPPEHPVFQLYGTGNNVRVVKSGGRVGSKDPRNRHLDQYQRHRDRHGQTNHSKQQQQRYSSAKHSRASSRPSHYTPDRSTRSKSSSRKVEQYTMREPQRPGREKIKTTIVNGPDVRKTIKEITHPDGSQTITTTVEELRSCSDAATEMVDIDDESLTMDDEEEYDDDSTRMIAML</sequence>
<feature type="transmembrane region" description="Helical" evidence="2">
    <location>
        <begin position="125"/>
        <end position="146"/>
    </location>
</feature>
<keyword evidence="2" id="KW-0812">Transmembrane</keyword>
<feature type="region of interest" description="Disordered" evidence="1">
    <location>
        <begin position="211"/>
        <end position="293"/>
    </location>
</feature>
<keyword evidence="2" id="KW-1133">Transmembrane helix</keyword>
<reference evidence="3" key="1">
    <citation type="submission" date="2020-06" db="EMBL/GenBank/DDBJ databases">
        <authorList>
            <consortium name="Plant Systems Biology data submission"/>
        </authorList>
    </citation>
    <scope>NUCLEOTIDE SEQUENCE</scope>
    <source>
        <strain evidence="3">D6</strain>
    </source>
</reference>
<dbReference type="EMBL" id="CAICTM010000024">
    <property type="protein sequence ID" value="CAB9497688.1"/>
    <property type="molecule type" value="Genomic_DNA"/>
</dbReference>
<keyword evidence="2" id="KW-0472">Membrane</keyword>
<keyword evidence="4" id="KW-1185">Reference proteome</keyword>
<gene>
    <name evidence="3" type="ORF">SEMRO_24_G016320.1</name>
</gene>
<accession>A0A9N8D780</accession>
<feature type="compositionally biased region" description="Basic and acidic residues" evidence="1">
    <location>
        <begin position="218"/>
        <end position="232"/>
    </location>
</feature>
<feature type="transmembrane region" description="Helical" evidence="2">
    <location>
        <begin position="166"/>
        <end position="187"/>
    </location>
</feature>
<evidence type="ECO:0000313" key="3">
    <source>
        <dbReference type="EMBL" id="CAB9497688.1"/>
    </source>
</evidence>
<name>A0A9N8D780_9STRA</name>
<organism evidence="3 4">
    <name type="scientific">Seminavis robusta</name>
    <dbReference type="NCBI Taxonomy" id="568900"/>
    <lineage>
        <taxon>Eukaryota</taxon>
        <taxon>Sar</taxon>
        <taxon>Stramenopiles</taxon>
        <taxon>Ochrophyta</taxon>
        <taxon>Bacillariophyta</taxon>
        <taxon>Bacillariophyceae</taxon>
        <taxon>Bacillariophycidae</taxon>
        <taxon>Naviculales</taxon>
        <taxon>Naviculaceae</taxon>
        <taxon>Seminavis</taxon>
    </lineage>
</organism>
<evidence type="ECO:0000256" key="2">
    <source>
        <dbReference type="SAM" id="Phobius"/>
    </source>
</evidence>
<feature type="compositionally biased region" description="Polar residues" evidence="1">
    <location>
        <begin position="240"/>
        <end position="251"/>
    </location>
</feature>
<dbReference type="Proteomes" id="UP001153069">
    <property type="component" value="Unassembled WGS sequence"/>
</dbReference>
<proteinExistence type="predicted"/>
<evidence type="ECO:0000313" key="4">
    <source>
        <dbReference type="Proteomes" id="UP001153069"/>
    </source>
</evidence>
<protein>
    <submittedName>
        <fullName evidence="3">Uncharacterized protein</fullName>
    </submittedName>
</protein>
<feature type="transmembrane region" description="Helical" evidence="2">
    <location>
        <begin position="90"/>
        <end position="113"/>
    </location>
</feature>
<dbReference type="AlphaFoldDB" id="A0A9N8D780"/>